<reference evidence="3 4" key="1">
    <citation type="journal article" date="2012" name="Genome Biol.">
        <title>Genome and low-iron response of an oceanic diatom adapted to chronic iron limitation.</title>
        <authorList>
            <person name="Lommer M."/>
            <person name="Specht M."/>
            <person name="Roy A.S."/>
            <person name="Kraemer L."/>
            <person name="Andreson R."/>
            <person name="Gutowska M.A."/>
            <person name="Wolf J."/>
            <person name="Bergner S.V."/>
            <person name="Schilhabel M.B."/>
            <person name="Klostermeier U.C."/>
            <person name="Beiko R.G."/>
            <person name="Rosenstiel P."/>
            <person name="Hippler M."/>
            <person name="Laroche J."/>
        </authorList>
    </citation>
    <scope>NUCLEOTIDE SEQUENCE [LARGE SCALE GENOMIC DNA]</scope>
    <source>
        <strain evidence="3 4">CCMP1005</strain>
    </source>
</reference>
<name>K0TNH5_THAOC</name>
<proteinExistence type="predicted"/>
<comment type="caution">
    <text evidence="3">The sequence shown here is derived from an EMBL/GenBank/DDBJ whole genome shotgun (WGS) entry which is preliminary data.</text>
</comment>
<protein>
    <submittedName>
        <fullName evidence="3">Uncharacterized protein</fullName>
    </submittedName>
</protein>
<keyword evidence="1" id="KW-0175">Coiled coil</keyword>
<sequence length="149" mass="16072">MIHPAALNQLGNNNEGNTNDAKGLNLPIKFRVLAGIAVLVVLVAAAACYFVVGISSRVQTLEDKVAALEEEILNMNTKIHELDSKFATMQGAMITSIARINGAAKLQAHERSTLKDQVDRAEASVDGINALVQYEVQAQIEAIMNEWDG</sequence>
<keyword evidence="4" id="KW-1185">Reference proteome</keyword>
<keyword evidence="2" id="KW-0472">Membrane</keyword>
<keyword evidence="2" id="KW-0812">Transmembrane</keyword>
<gene>
    <name evidence="3" type="ORF">THAOC_04833</name>
</gene>
<evidence type="ECO:0000313" key="3">
    <source>
        <dbReference type="EMBL" id="EJK73537.1"/>
    </source>
</evidence>
<dbReference type="EMBL" id="AGNL01004423">
    <property type="protein sequence ID" value="EJK73537.1"/>
    <property type="molecule type" value="Genomic_DNA"/>
</dbReference>
<dbReference type="OrthoDB" id="10255512at2759"/>
<organism evidence="3 4">
    <name type="scientific">Thalassiosira oceanica</name>
    <name type="common">Marine diatom</name>
    <dbReference type="NCBI Taxonomy" id="159749"/>
    <lineage>
        <taxon>Eukaryota</taxon>
        <taxon>Sar</taxon>
        <taxon>Stramenopiles</taxon>
        <taxon>Ochrophyta</taxon>
        <taxon>Bacillariophyta</taxon>
        <taxon>Coscinodiscophyceae</taxon>
        <taxon>Thalassiosirophycidae</taxon>
        <taxon>Thalassiosirales</taxon>
        <taxon>Thalassiosiraceae</taxon>
        <taxon>Thalassiosira</taxon>
    </lineage>
</organism>
<feature type="coiled-coil region" evidence="1">
    <location>
        <begin position="51"/>
        <end position="85"/>
    </location>
</feature>
<feature type="transmembrane region" description="Helical" evidence="2">
    <location>
        <begin position="32"/>
        <end position="52"/>
    </location>
</feature>
<evidence type="ECO:0000256" key="1">
    <source>
        <dbReference type="SAM" id="Coils"/>
    </source>
</evidence>
<evidence type="ECO:0000256" key="2">
    <source>
        <dbReference type="SAM" id="Phobius"/>
    </source>
</evidence>
<dbReference type="Proteomes" id="UP000266841">
    <property type="component" value="Unassembled WGS sequence"/>
</dbReference>
<dbReference type="AlphaFoldDB" id="K0TNH5"/>
<evidence type="ECO:0000313" key="4">
    <source>
        <dbReference type="Proteomes" id="UP000266841"/>
    </source>
</evidence>
<dbReference type="Gene3D" id="1.20.5.340">
    <property type="match status" value="1"/>
</dbReference>
<accession>K0TNH5</accession>
<keyword evidence="2" id="KW-1133">Transmembrane helix</keyword>